<evidence type="ECO:0000313" key="4">
    <source>
        <dbReference type="EMBL" id="TWE13123.1"/>
    </source>
</evidence>
<comment type="caution">
    <text evidence="4">The sequence shown here is derived from an EMBL/GenBank/DDBJ whole genome shotgun (WGS) entry which is preliminary data.</text>
</comment>
<gene>
    <name evidence="4" type="ORF">BKA23_1952</name>
</gene>
<reference evidence="4 5" key="1">
    <citation type="submission" date="2019-06" db="EMBL/GenBank/DDBJ databases">
        <title>Sequencing the genomes of 1000 actinobacteria strains.</title>
        <authorList>
            <person name="Klenk H.-P."/>
        </authorList>
    </citation>
    <scope>NUCLEOTIDE SEQUENCE [LARGE SCALE GENOMIC DNA]</scope>
    <source>
        <strain evidence="4 5">DSM 19560</strain>
    </source>
</reference>
<protein>
    <submittedName>
        <fullName evidence="4">DNA protecting protein DprA</fullName>
    </submittedName>
</protein>
<dbReference type="InterPro" id="IPR003488">
    <property type="entry name" value="DprA"/>
</dbReference>
<accession>A0A561EBY5</accession>
<evidence type="ECO:0000313" key="5">
    <source>
        <dbReference type="Proteomes" id="UP000318297"/>
    </source>
</evidence>
<sequence length="422" mass="44765">MSTVRPGEEHPVQSAHDDPADHRVVDDRPGVDDHTAAQAAGVAFEVNDRSSRADLARDRDAQLAVRLALANTVEAADKQLMPILRGVDVFTAWEMVRTNWQGKFDRCQARLGTLELDAIVATTARLGARVVLPCDDEWPTSLDDLRDPPFCLWLRGRGHLDELVQGRSLSMVGSRAATAYGTHVAADIAMNLAGSGFTVVSGGAFGIDAASHRGALAAGGRTIAAMAGGIDRLYPVANTELLEQVMVDGVLITEQPPGWSPQRQRFLSRNRLIAALTAGTLVVEANLRSGSLSTAREADDIGRVVGAVPGPVTSPASAGTNKLIRDNKAVLVGDAEECADLFGAIGDDCAPDKRAAPTLFDTLPTEQQRLLNAMPVVRGTSVERLAASAGMTGREVLRALAVLGADGLVERAGPGWRRRQRV</sequence>
<evidence type="ECO:0000256" key="2">
    <source>
        <dbReference type="SAM" id="MobiDB-lite"/>
    </source>
</evidence>
<dbReference type="PANTHER" id="PTHR43022">
    <property type="entry name" value="PROTEIN SMF"/>
    <property type="match status" value="1"/>
</dbReference>
<dbReference type="Pfam" id="PF02481">
    <property type="entry name" value="DNA_processg_A"/>
    <property type="match status" value="1"/>
</dbReference>
<organism evidence="4 5">
    <name type="scientific">Rudaeicoccus suwonensis</name>
    <dbReference type="NCBI Taxonomy" id="657409"/>
    <lineage>
        <taxon>Bacteria</taxon>
        <taxon>Bacillati</taxon>
        <taxon>Actinomycetota</taxon>
        <taxon>Actinomycetes</taxon>
        <taxon>Micrococcales</taxon>
        <taxon>Dermacoccaceae</taxon>
        <taxon>Rudaeicoccus</taxon>
    </lineage>
</organism>
<evidence type="ECO:0000256" key="1">
    <source>
        <dbReference type="ARBA" id="ARBA00006525"/>
    </source>
</evidence>
<dbReference type="AlphaFoldDB" id="A0A561EBY5"/>
<name>A0A561EBY5_9MICO</name>
<dbReference type="GO" id="GO:0009294">
    <property type="term" value="P:DNA-mediated transformation"/>
    <property type="evidence" value="ECO:0007669"/>
    <property type="project" value="InterPro"/>
</dbReference>
<dbReference type="PANTHER" id="PTHR43022:SF1">
    <property type="entry name" value="PROTEIN SMF"/>
    <property type="match status" value="1"/>
</dbReference>
<dbReference type="Gene3D" id="3.40.50.450">
    <property type="match status" value="1"/>
</dbReference>
<dbReference type="Proteomes" id="UP000318297">
    <property type="component" value="Unassembled WGS sequence"/>
</dbReference>
<feature type="domain" description="Smf/DprA SLOG" evidence="3">
    <location>
        <begin position="130"/>
        <end position="340"/>
    </location>
</feature>
<evidence type="ECO:0000259" key="3">
    <source>
        <dbReference type="Pfam" id="PF02481"/>
    </source>
</evidence>
<dbReference type="EMBL" id="VIVQ01000001">
    <property type="protein sequence ID" value="TWE13123.1"/>
    <property type="molecule type" value="Genomic_DNA"/>
</dbReference>
<dbReference type="OrthoDB" id="9785707at2"/>
<keyword evidence="5" id="KW-1185">Reference proteome</keyword>
<proteinExistence type="inferred from homology"/>
<feature type="region of interest" description="Disordered" evidence="2">
    <location>
        <begin position="1"/>
        <end position="31"/>
    </location>
</feature>
<dbReference type="SUPFAM" id="SSF102405">
    <property type="entry name" value="MCP/YpsA-like"/>
    <property type="match status" value="1"/>
</dbReference>
<comment type="similarity">
    <text evidence="1">Belongs to the DprA/Smf family.</text>
</comment>
<dbReference type="InterPro" id="IPR057666">
    <property type="entry name" value="DrpA_SLOG"/>
</dbReference>
<dbReference type="NCBIfam" id="TIGR00732">
    <property type="entry name" value="dprA"/>
    <property type="match status" value="1"/>
</dbReference>